<evidence type="ECO:0000256" key="1">
    <source>
        <dbReference type="SAM" id="Phobius"/>
    </source>
</evidence>
<organism evidence="2 3">
    <name type="scientific">Pseudobacter ginsenosidimutans</name>
    <dbReference type="NCBI Taxonomy" id="661488"/>
    <lineage>
        <taxon>Bacteria</taxon>
        <taxon>Pseudomonadati</taxon>
        <taxon>Bacteroidota</taxon>
        <taxon>Chitinophagia</taxon>
        <taxon>Chitinophagales</taxon>
        <taxon>Chitinophagaceae</taxon>
        <taxon>Pseudobacter</taxon>
    </lineage>
</organism>
<gene>
    <name evidence="2" type="ORF">EV199_1591</name>
</gene>
<sequence>MEKRILGIFFSLLGTVGLILAAANFVSGASKTKDIKLMAIYAILGLVFFIAGIGLIRNTKDRPS</sequence>
<feature type="transmembrane region" description="Helical" evidence="1">
    <location>
        <begin position="38"/>
        <end position="56"/>
    </location>
</feature>
<dbReference type="AlphaFoldDB" id="A0A4Q7N411"/>
<protein>
    <submittedName>
        <fullName evidence="2">Uncharacterized protein</fullName>
    </submittedName>
</protein>
<reference evidence="2 3" key="1">
    <citation type="submission" date="2019-02" db="EMBL/GenBank/DDBJ databases">
        <title>Genomic Encyclopedia of Type Strains, Phase IV (KMG-IV): sequencing the most valuable type-strain genomes for metagenomic binning, comparative biology and taxonomic classification.</title>
        <authorList>
            <person name="Goeker M."/>
        </authorList>
    </citation>
    <scope>NUCLEOTIDE SEQUENCE [LARGE SCALE GENOMIC DNA]</scope>
    <source>
        <strain evidence="2 3">DSM 18116</strain>
    </source>
</reference>
<keyword evidence="1" id="KW-0472">Membrane</keyword>
<dbReference type="EMBL" id="SGXA01000001">
    <property type="protein sequence ID" value="RZS75718.1"/>
    <property type="molecule type" value="Genomic_DNA"/>
</dbReference>
<dbReference type="RefSeq" id="WP_130540062.1">
    <property type="nucleotide sequence ID" value="NZ_CP042431.1"/>
</dbReference>
<dbReference type="OrthoDB" id="677537at2"/>
<keyword evidence="1" id="KW-1133">Transmembrane helix</keyword>
<keyword evidence="1" id="KW-0812">Transmembrane</keyword>
<accession>A0A4Q7N411</accession>
<dbReference type="Proteomes" id="UP000293874">
    <property type="component" value="Unassembled WGS sequence"/>
</dbReference>
<comment type="caution">
    <text evidence="2">The sequence shown here is derived from an EMBL/GenBank/DDBJ whole genome shotgun (WGS) entry which is preliminary data.</text>
</comment>
<keyword evidence="3" id="KW-1185">Reference proteome</keyword>
<evidence type="ECO:0000313" key="3">
    <source>
        <dbReference type="Proteomes" id="UP000293874"/>
    </source>
</evidence>
<evidence type="ECO:0000313" key="2">
    <source>
        <dbReference type="EMBL" id="RZS75718.1"/>
    </source>
</evidence>
<proteinExistence type="predicted"/>
<name>A0A4Q7N411_9BACT</name>